<reference evidence="8" key="1">
    <citation type="submission" date="2021-02" db="EMBL/GenBank/DDBJ databases">
        <authorList>
            <person name="Cremers G."/>
            <person name="Picone N."/>
        </authorList>
    </citation>
    <scope>NUCLEOTIDE SEQUENCE</scope>
    <source>
        <strain evidence="8">PQ17</strain>
    </source>
</reference>
<dbReference type="Pfam" id="PF08281">
    <property type="entry name" value="Sigma70_r4_2"/>
    <property type="match status" value="1"/>
</dbReference>
<evidence type="ECO:0000256" key="2">
    <source>
        <dbReference type="ARBA" id="ARBA00023015"/>
    </source>
</evidence>
<keyword evidence="3" id="KW-0731">Sigma factor</keyword>
<dbReference type="Gene3D" id="1.10.10.10">
    <property type="entry name" value="Winged helix-like DNA-binding domain superfamily/Winged helix DNA-binding domain"/>
    <property type="match status" value="1"/>
</dbReference>
<dbReference type="InterPro" id="IPR013249">
    <property type="entry name" value="RNA_pol_sigma70_r4_t2"/>
</dbReference>
<dbReference type="GO" id="GO:0006352">
    <property type="term" value="P:DNA-templated transcription initiation"/>
    <property type="evidence" value="ECO:0007669"/>
    <property type="project" value="InterPro"/>
</dbReference>
<sequence length="197" mass="22305">MEISELDAVSLAEALRAGDEKAATLVLEAIYPLVLRIVRNHLPRRMEEEDLIQDVLLKVLTRIDQYRGVAPFHHWVSRIALSTCLDALRKEKRRPELRWSELTQDEKVVLEELVSPREYEGGPAHLAAARELAERLLEALSPQDRIIVRMMDMEGASTAEVAALLGWGISKVKVRASRARKKLRALLVKLGEEVDTQ</sequence>
<dbReference type="RefSeq" id="WP_174582803.1">
    <property type="nucleotide sequence ID" value="NZ_CAJNOB010000004.1"/>
</dbReference>
<dbReference type="SUPFAM" id="SSF88659">
    <property type="entry name" value="Sigma3 and sigma4 domains of RNA polymerase sigma factors"/>
    <property type="match status" value="1"/>
</dbReference>
<keyword evidence="4" id="KW-0238">DNA-binding</keyword>
<dbReference type="SUPFAM" id="SSF88946">
    <property type="entry name" value="Sigma2 domain of RNA polymerase sigma factors"/>
    <property type="match status" value="1"/>
</dbReference>
<proteinExistence type="inferred from homology"/>
<evidence type="ECO:0000256" key="1">
    <source>
        <dbReference type="ARBA" id="ARBA00010641"/>
    </source>
</evidence>
<evidence type="ECO:0000256" key="4">
    <source>
        <dbReference type="ARBA" id="ARBA00023125"/>
    </source>
</evidence>
<feature type="domain" description="RNA polymerase sigma factor 70 region 4 type 2" evidence="7">
    <location>
        <begin position="131"/>
        <end position="183"/>
    </location>
</feature>
<dbReference type="GO" id="GO:0003677">
    <property type="term" value="F:DNA binding"/>
    <property type="evidence" value="ECO:0007669"/>
    <property type="project" value="UniProtKB-KW"/>
</dbReference>
<organism evidence="8 9">
    <name type="scientific">Candidatus Methylacidithermus pantelleriae</name>
    <dbReference type="NCBI Taxonomy" id="2744239"/>
    <lineage>
        <taxon>Bacteria</taxon>
        <taxon>Pseudomonadati</taxon>
        <taxon>Verrucomicrobiota</taxon>
        <taxon>Methylacidiphilae</taxon>
        <taxon>Methylacidiphilales</taxon>
        <taxon>Methylacidiphilaceae</taxon>
        <taxon>Candidatus Methylacidithermus</taxon>
    </lineage>
</organism>
<dbReference type="GO" id="GO:0016987">
    <property type="term" value="F:sigma factor activity"/>
    <property type="evidence" value="ECO:0007669"/>
    <property type="project" value="UniProtKB-KW"/>
</dbReference>
<comment type="similarity">
    <text evidence="1">Belongs to the sigma-70 factor family. ECF subfamily.</text>
</comment>
<dbReference type="AlphaFoldDB" id="A0A8J2BGT1"/>
<evidence type="ECO:0000313" key="8">
    <source>
        <dbReference type="EMBL" id="CAF0692481.1"/>
    </source>
</evidence>
<evidence type="ECO:0000256" key="5">
    <source>
        <dbReference type="ARBA" id="ARBA00023163"/>
    </source>
</evidence>
<dbReference type="EMBL" id="CAJNOB010000004">
    <property type="protein sequence ID" value="CAF0692481.1"/>
    <property type="molecule type" value="Genomic_DNA"/>
</dbReference>
<dbReference type="Gene3D" id="1.10.1740.10">
    <property type="match status" value="1"/>
</dbReference>
<evidence type="ECO:0000256" key="3">
    <source>
        <dbReference type="ARBA" id="ARBA00023082"/>
    </source>
</evidence>
<dbReference type="InterPro" id="IPR039425">
    <property type="entry name" value="RNA_pol_sigma-70-like"/>
</dbReference>
<keyword evidence="2" id="KW-0805">Transcription regulation</keyword>
<dbReference type="InterPro" id="IPR013325">
    <property type="entry name" value="RNA_pol_sigma_r2"/>
</dbReference>
<evidence type="ECO:0000259" key="7">
    <source>
        <dbReference type="Pfam" id="PF08281"/>
    </source>
</evidence>
<name>A0A8J2BGT1_9BACT</name>
<gene>
    <name evidence="8" type="ORF">MPNT_120032</name>
</gene>
<dbReference type="InterPro" id="IPR007627">
    <property type="entry name" value="RNA_pol_sigma70_r2"/>
</dbReference>
<evidence type="ECO:0000259" key="6">
    <source>
        <dbReference type="Pfam" id="PF04542"/>
    </source>
</evidence>
<evidence type="ECO:0000313" key="9">
    <source>
        <dbReference type="Proteomes" id="UP000663859"/>
    </source>
</evidence>
<comment type="caution">
    <text evidence="8">The sequence shown here is derived from an EMBL/GenBank/DDBJ whole genome shotgun (WGS) entry which is preliminary data.</text>
</comment>
<protein>
    <submittedName>
        <fullName evidence="8">RNA polymerase subunit sigma-24</fullName>
    </submittedName>
</protein>
<keyword evidence="9" id="KW-1185">Reference proteome</keyword>
<dbReference type="PANTHER" id="PTHR43133">
    <property type="entry name" value="RNA POLYMERASE ECF-TYPE SIGMA FACTO"/>
    <property type="match status" value="1"/>
</dbReference>
<feature type="domain" description="RNA polymerase sigma-70 region 2" evidence="6">
    <location>
        <begin position="28"/>
        <end position="94"/>
    </location>
</feature>
<keyword evidence="5" id="KW-0804">Transcription</keyword>
<dbReference type="Proteomes" id="UP000663859">
    <property type="component" value="Unassembled WGS sequence"/>
</dbReference>
<dbReference type="InterPro" id="IPR013324">
    <property type="entry name" value="RNA_pol_sigma_r3/r4-like"/>
</dbReference>
<dbReference type="PANTHER" id="PTHR43133:SF8">
    <property type="entry name" value="RNA POLYMERASE SIGMA FACTOR HI_1459-RELATED"/>
    <property type="match status" value="1"/>
</dbReference>
<dbReference type="NCBIfam" id="TIGR02937">
    <property type="entry name" value="sigma70-ECF"/>
    <property type="match status" value="1"/>
</dbReference>
<dbReference type="InterPro" id="IPR036388">
    <property type="entry name" value="WH-like_DNA-bd_sf"/>
</dbReference>
<dbReference type="InterPro" id="IPR014284">
    <property type="entry name" value="RNA_pol_sigma-70_dom"/>
</dbReference>
<dbReference type="Pfam" id="PF04542">
    <property type="entry name" value="Sigma70_r2"/>
    <property type="match status" value="1"/>
</dbReference>
<accession>A0A8J2BGT1</accession>